<evidence type="ECO:0000313" key="11">
    <source>
        <dbReference type="EMBL" id="GAW78945.1"/>
    </source>
</evidence>
<comment type="caution">
    <text evidence="11">The sequence shown here is derived from an EMBL/GenBank/DDBJ whole genome shotgun (WGS) entry which is preliminary data.</text>
</comment>
<dbReference type="RefSeq" id="XP_028541534.1">
    <property type="nucleotide sequence ID" value="XM_028685733.1"/>
</dbReference>
<organism evidence="11 12">
    <name type="scientific">Plasmodium gonderi</name>
    <dbReference type="NCBI Taxonomy" id="77519"/>
    <lineage>
        <taxon>Eukaryota</taxon>
        <taxon>Sar</taxon>
        <taxon>Alveolata</taxon>
        <taxon>Apicomplexa</taxon>
        <taxon>Aconoidasida</taxon>
        <taxon>Haemosporida</taxon>
        <taxon>Plasmodiidae</taxon>
        <taxon>Plasmodium</taxon>
        <taxon>Plasmodium (Plasmodium)</taxon>
    </lineage>
</organism>
<dbReference type="EMBL" id="BDQF01000001">
    <property type="protein sequence ID" value="GAW78945.1"/>
    <property type="molecule type" value="Genomic_DNA"/>
</dbReference>
<keyword evidence="3" id="KW-0813">Transport</keyword>
<keyword evidence="4 10" id="KW-0812">Transmembrane</keyword>
<comment type="similarity">
    <text evidence="2">Belongs to the USE1 family.</text>
</comment>
<evidence type="ECO:0000256" key="2">
    <source>
        <dbReference type="ARBA" id="ARBA00007891"/>
    </source>
</evidence>
<keyword evidence="6" id="KW-0931">ER-Golgi transport</keyword>
<comment type="subcellular location">
    <subcellularLocation>
        <location evidence="1">Endoplasmic reticulum membrane</location>
        <topology evidence="1">Single-pass type IV membrane protein</topology>
    </subcellularLocation>
</comment>
<keyword evidence="7" id="KW-0653">Protein transport</keyword>
<dbReference type="GO" id="GO:0005789">
    <property type="term" value="C:endoplasmic reticulum membrane"/>
    <property type="evidence" value="ECO:0007669"/>
    <property type="project" value="UniProtKB-SubCell"/>
</dbReference>
<dbReference type="GO" id="GO:0016192">
    <property type="term" value="P:vesicle-mediated transport"/>
    <property type="evidence" value="ECO:0007669"/>
    <property type="project" value="UniProtKB-KW"/>
</dbReference>
<evidence type="ECO:0000256" key="6">
    <source>
        <dbReference type="ARBA" id="ARBA00022892"/>
    </source>
</evidence>
<accession>A0A1Y1JC54</accession>
<name>A0A1Y1JC54_PLAGO</name>
<keyword evidence="8 10" id="KW-1133">Transmembrane helix</keyword>
<evidence type="ECO:0000256" key="9">
    <source>
        <dbReference type="ARBA" id="ARBA00023136"/>
    </source>
</evidence>
<evidence type="ECO:0000313" key="12">
    <source>
        <dbReference type="Proteomes" id="UP000195521"/>
    </source>
</evidence>
<keyword evidence="12" id="KW-1185">Reference proteome</keyword>
<dbReference type="OrthoDB" id="371948at2759"/>
<dbReference type="InterPro" id="IPR019150">
    <property type="entry name" value="Vesicle_transport_protein_Use1"/>
</dbReference>
<dbReference type="GO" id="GO:0015031">
    <property type="term" value="P:protein transport"/>
    <property type="evidence" value="ECO:0007669"/>
    <property type="project" value="UniProtKB-KW"/>
</dbReference>
<dbReference type="Pfam" id="PF09753">
    <property type="entry name" value="Use1"/>
    <property type="match status" value="1"/>
</dbReference>
<dbReference type="OMA" id="EWSEQID"/>
<evidence type="ECO:0000256" key="4">
    <source>
        <dbReference type="ARBA" id="ARBA00022692"/>
    </source>
</evidence>
<proteinExistence type="inferred from homology"/>
<evidence type="ECO:0000256" key="5">
    <source>
        <dbReference type="ARBA" id="ARBA00022824"/>
    </source>
</evidence>
<feature type="transmembrane region" description="Helical" evidence="10">
    <location>
        <begin position="345"/>
        <end position="368"/>
    </location>
</feature>
<evidence type="ECO:0000256" key="8">
    <source>
        <dbReference type="ARBA" id="ARBA00022989"/>
    </source>
</evidence>
<sequence length="369" mass="42882">MISFDEIFEFLREAEITCDNFNEQREEQEKIILFLNELKSYIADFSISLKQNVNSYEDVTEIDILKKIITKKESLEHVIRKEIDNYVPTNILKNNISISSAYFKEYYTFPDPINTNLRSISEEQSLNEISPGLNVVKSISRVKGDILNQSKDINLDVTSNLPSNLNSECGIILTIPPLVEEKETTEGSKTEISRRIQINVQAEEVVHTNQEKTKNEKITTQSSGKEEIYDGIEILKEEVLKEWSEQIDEYDNLLYEYSFAYKKKDLEKKIETRKSMNKSGDENVDEELCLLAQEMKENVLTYREIIVQDNQMLEQSAHKQLTNLDNISHVHKNLKQMGKSQNISFFMSLIIIVVSVLLFMFTFFIILIL</sequence>
<keyword evidence="5" id="KW-0256">Endoplasmic reticulum</keyword>
<evidence type="ECO:0000256" key="3">
    <source>
        <dbReference type="ARBA" id="ARBA00022448"/>
    </source>
</evidence>
<evidence type="ECO:0000256" key="1">
    <source>
        <dbReference type="ARBA" id="ARBA00004163"/>
    </source>
</evidence>
<dbReference type="AlphaFoldDB" id="A0A1Y1JC54"/>
<keyword evidence="9 10" id="KW-0472">Membrane</keyword>
<evidence type="ECO:0000256" key="10">
    <source>
        <dbReference type="SAM" id="Phobius"/>
    </source>
</evidence>
<protein>
    <submittedName>
        <fullName evidence="11">Uncharacterized protein</fullName>
    </submittedName>
</protein>
<reference evidence="12" key="1">
    <citation type="submission" date="2017-04" db="EMBL/GenBank/DDBJ databases">
        <title>Plasmodium gonderi genome.</title>
        <authorList>
            <person name="Arisue N."/>
            <person name="Honma H."/>
            <person name="Kawai S."/>
            <person name="Tougan T."/>
            <person name="Tanabe K."/>
            <person name="Horii T."/>
        </authorList>
    </citation>
    <scope>NUCLEOTIDE SEQUENCE [LARGE SCALE GENOMIC DNA]</scope>
    <source>
        <strain evidence="12">ATCC 30045</strain>
    </source>
</reference>
<gene>
    <name evidence="11" type="ORF">PGO_010930</name>
</gene>
<dbReference type="Proteomes" id="UP000195521">
    <property type="component" value="Unassembled WGS sequence"/>
</dbReference>
<dbReference type="GeneID" id="39745643"/>
<evidence type="ECO:0000256" key="7">
    <source>
        <dbReference type="ARBA" id="ARBA00022927"/>
    </source>
</evidence>